<dbReference type="STRING" id="1071382.H2AM66"/>
<dbReference type="HOGENOM" id="CLU_036011_0_0_1"/>
<dbReference type="PANTHER" id="PTHR24198">
    <property type="entry name" value="ANKYRIN REPEAT AND PROTEIN KINASE DOMAIN-CONTAINING PROTEIN"/>
    <property type="match status" value="1"/>
</dbReference>
<sequence length="387" mass="43962">MRLTDPTVRLREAIIAGNLLIVKRLLRRFPELLTNIDPSNGWSSLHYAAFYGRYLICVHLIQLGHDKHEVIKTFKGNTCVHLALMNGHEQTTHLLLQHFPSFINQRGENGKTPVHIACIHDYNQCLSLLMGVGAELTLSDENGETPLHLCLEYGSYHCLRMLLTYDTSIKDEDQLKDNYDWKPSDVPETFEFGKIYKKLQKELNQKDSPKKPSFPNFKTPILDSKTLYDPSRSPPLMTNSSYTSYSTTLTPFTKSSRSRKTSSVTPVAAIPAFTSRATRTSSLVDSNSSISLKTQNSENNNTPNTADVSQFEERKPLDQQQKQLSRTFIKYMPHSDGNEDEIKFVSATDNKDSLINIATSPIEKRRTSRKLSLLNIPISRLRHDNNS</sequence>
<evidence type="ECO:0000256" key="3">
    <source>
        <dbReference type="PROSITE-ProRule" id="PRU00023"/>
    </source>
</evidence>
<organism evidence="5 6">
    <name type="scientific">Kazachstania africana (strain ATCC 22294 / BCRC 22015 / CBS 2517 / CECT 1963 / NBRC 1671 / NRRL Y-8276)</name>
    <name type="common">Yeast</name>
    <name type="synonym">Kluyveromyces africanus</name>
    <dbReference type="NCBI Taxonomy" id="1071382"/>
    <lineage>
        <taxon>Eukaryota</taxon>
        <taxon>Fungi</taxon>
        <taxon>Dikarya</taxon>
        <taxon>Ascomycota</taxon>
        <taxon>Saccharomycotina</taxon>
        <taxon>Saccharomycetes</taxon>
        <taxon>Saccharomycetales</taxon>
        <taxon>Saccharomycetaceae</taxon>
        <taxon>Kazachstania</taxon>
    </lineage>
</organism>
<dbReference type="EMBL" id="HE650821">
    <property type="protein sequence ID" value="CCF55466.1"/>
    <property type="molecule type" value="Genomic_DNA"/>
</dbReference>
<dbReference type="GeneID" id="13886293"/>
<dbReference type="SMART" id="SM00248">
    <property type="entry name" value="ANK"/>
    <property type="match status" value="4"/>
</dbReference>
<feature type="repeat" description="ANK" evidence="3">
    <location>
        <begin position="142"/>
        <end position="174"/>
    </location>
</feature>
<evidence type="ECO:0000313" key="6">
    <source>
        <dbReference type="Proteomes" id="UP000005220"/>
    </source>
</evidence>
<dbReference type="InParanoid" id="H2AM66"/>
<proteinExistence type="predicted"/>
<dbReference type="PROSITE" id="PS50088">
    <property type="entry name" value="ANK_REPEAT"/>
    <property type="match status" value="2"/>
</dbReference>
<feature type="repeat" description="ANK" evidence="3">
    <location>
        <begin position="109"/>
        <end position="141"/>
    </location>
</feature>
<evidence type="ECO:0000313" key="5">
    <source>
        <dbReference type="EMBL" id="CCF55466.1"/>
    </source>
</evidence>
<gene>
    <name evidence="5" type="primary">KAFR0A00280</name>
    <name evidence="5" type="ORF">KAFR_0A00280</name>
</gene>
<dbReference type="PROSITE" id="PS50297">
    <property type="entry name" value="ANK_REP_REGION"/>
    <property type="match status" value="2"/>
</dbReference>
<dbReference type="OrthoDB" id="823504at2759"/>
<reference evidence="5 6" key="1">
    <citation type="journal article" date="2011" name="Proc. Natl. Acad. Sci. U.S.A.">
        <title>Evolutionary erosion of yeast sex chromosomes by mating-type switching accidents.</title>
        <authorList>
            <person name="Gordon J.L."/>
            <person name="Armisen D."/>
            <person name="Proux-Wera E."/>
            <person name="Oheigeartaigh S.S."/>
            <person name="Byrne K.P."/>
            <person name="Wolfe K.H."/>
        </authorList>
    </citation>
    <scope>NUCLEOTIDE SEQUENCE [LARGE SCALE GENOMIC DNA]</scope>
    <source>
        <strain evidence="6">ATCC 22294 / BCRC 22015 / CBS 2517 / CECT 1963 / NBRC 1671 / NRRL Y-8276</strain>
    </source>
</reference>
<dbReference type="InterPro" id="IPR036770">
    <property type="entry name" value="Ankyrin_rpt-contain_sf"/>
</dbReference>
<dbReference type="eggNOG" id="KOG0504">
    <property type="taxonomic scope" value="Eukaryota"/>
</dbReference>
<evidence type="ECO:0000256" key="2">
    <source>
        <dbReference type="ARBA" id="ARBA00023043"/>
    </source>
</evidence>
<evidence type="ECO:0000256" key="1">
    <source>
        <dbReference type="ARBA" id="ARBA00022737"/>
    </source>
</evidence>
<feature type="compositionally biased region" description="Polar residues" evidence="4">
    <location>
        <begin position="292"/>
        <end position="308"/>
    </location>
</feature>
<evidence type="ECO:0000256" key="4">
    <source>
        <dbReference type="SAM" id="MobiDB-lite"/>
    </source>
</evidence>
<keyword evidence="6" id="KW-1185">Reference proteome</keyword>
<dbReference type="Proteomes" id="UP000005220">
    <property type="component" value="Chromosome 1"/>
</dbReference>
<dbReference type="Gene3D" id="1.25.40.20">
    <property type="entry name" value="Ankyrin repeat-containing domain"/>
    <property type="match status" value="1"/>
</dbReference>
<dbReference type="InterPro" id="IPR002110">
    <property type="entry name" value="Ankyrin_rpt"/>
</dbReference>
<feature type="region of interest" description="Disordered" evidence="4">
    <location>
        <begin position="284"/>
        <end position="321"/>
    </location>
</feature>
<dbReference type="PANTHER" id="PTHR24198:SF165">
    <property type="entry name" value="ANKYRIN REPEAT-CONTAINING PROTEIN-RELATED"/>
    <property type="match status" value="1"/>
</dbReference>
<dbReference type="FunCoup" id="H2AM66">
    <property type="interactions" value="53"/>
</dbReference>
<accession>H2AM66</accession>
<protein>
    <submittedName>
        <fullName evidence="5">Uncharacterized protein</fullName>
    </submittedName>
</protein>
<dbReference type="AlphaFoldDB" id="H2AM66"/>
<keyword evidence="1" id="KW-0677">Repeat</keyword>
<dbReference type="SUPFAM" id="SSF48403">
    <property type="entry name" value="Ankyrin repeat"/>
    <property type="match status" value="1"/>
</dbReference>
<dbReference type="Pfam" id="PF12796">
    <property type="entry name" value="Ank_2"/>
    <property type="match status" value="1"/>
</dbReference>
<keyword evidence="2 3" id="KW-0040">ANK repeat</keyword>
<dbReference type="RefSeq" id="XP_003954601.1">
    <property type="nucleotide sequence ID" value="XM_003954552.1"/>
</dbReference>
<name>H2AM66_KAZAF</name>
<dbReference type="KEGG" id="kaf:KAFR_0A00280"/>